<dbReference type="Gene3D" id="3.40.50.2000">
    <property type="entry name" value="Glycogen Phosphorylase B"/>
    <property type="match status" value="2"/>
</dbReference>
<dbReference type="Pfam" id="PF00535">
    <property type="entry name" value="Glycos_transf_2"/>
    <property type="match status" value="2"/>
</dbReference>
<comment type="caution">
    <text evidence="3">The sequence shown here is derived from an EMBL/GenBank/DDBJ whole genome shotgun (WGS) entry which is preliminary data.</text>
</comment>
<accession>A0A512IY99</accession>
<gene>
    <name evidence="4" type="ORF">GCM10007888_52870</name>
    <name evidence="3" type="ORF">MOX02_07360</name>
</gene>
<feature type="domain" description="Glycosyltransferase 2-like" evidence="2">
    <location>
        <begin position="2"/>
        <end position="109"/>
    </location>
</feature>
<dbReference type="EMBL" id="BSPK01000107">
    <property type="protein sequence ID" value="GLS66904.1"/>
    <property type="molecule type" value="Genomic_DNA"/>
</dbReference>
<evidence type="ECO:0000259" key="1">
    <source>
        <dbReference type="Pfam" id="PF00534"/>
    </source>
</evidence>
<evidence type="ECO:0000313" key="4">
    <source>
        <dbReference type="EMBL" id="GLS66904.1"/>
    </source>
</evidence>
<evidence type="ECO:0000313" key="5">
    <source>
        <dbReference type="Proteomes" id="UP000321960"/>
    </source>
</evidence>
<dbReference type="Proteomes" id="UP001156856">
    <property type="component" value="Unassembled WGS sequence"/>
</dbReference>
<evidence type="ECO:0008006" key="7">
    <source>
        <dbReference type="Google" id="ProtNLM"/>
    </source>
</evidence>
<proteinExistence type="predicted"/>
<evidence type="ECO:0000313" key="3">
    <source>
        <dbReference type="EMBL" id="GEP02698.1"/>
    </source>
</evidence>
<feature type="domain" description="Glycosyl transferase family 1" evidence="1">
    <location>
        <begin position="676"/>
        <end position="833"/>
    </location>
</feature>
<organism evidence="3 5">
    <name type="scientific">Methylobacterium oxalidis</name>
    <dbReference type="NCBI Taxonomy" id="944322"/>
    <lineage>
        <taxon>Bacteria</taxon>
        <taxon>Pseudomonadati</taxon>
        <taxon>Pseudomonadota</taxon>
        <taxon>Alphaproteobacteria</taxon>
        <taxon>Hyphomicrobiales</taxon>
        <taxon>Methylobacteriaceae</taxon>
        <taxon>Methylobacterium</taxon>
    </lineage>
</organism>
<keyword evidence="6" id="KW-1185">Reference proteome</keyword>
<dbReference type="InterPro" id="IPR001296">
    <property type="entry name" value="Glyco_trans_1"/>
</dbReference>
<dbReference type="SUPFAM" id="SSF53448">
    <property type="entry name" value="Nucleotide-diphospho-sugar transferases"/>
    <property type="match status" value="2"/>
</dbReference>
<dbReference type="InterPro" id="IPR001173">
    <property type="entry name" value="Glyco_trans_2-like"/>
</dbReference>
<evidence type="ECO:0000259" key="2">
    <source>
        <dbReference type="Pfam" id="PF00535"/>
    </source>
</evidence>
<evidence type="ECO:0000313" key="6">
    <source>
        <dbReference type="Proteomes" id="UP001156856"/>
    </source>
</evidence>
<dbReference type="InterPro" id="IPR029044">
    <property type="entry name" value="Nucleotide-diphossugar_trans"/>
</dbReference>
<dbReference type="Pfam" id="PF00534">
    <property type="entry name" value="Glycos_transf_1"/>
    <property type="match status" value="1"/>
</dbReference>
<dbReference type="GO" id="GO:0016757">
    <property type="term" value="F:glycosyltransferase activity"/>
    <property type="evidence" value="ECO:0007669"/>
    <property type="project" value="InterPro"/>
</dbReference>
<dbReference type="Proteomes" id="UP000321960">
    <property type="component" value="Unassembled WGS sequence"/>
</dbReference>
<reference evidence="4" key="1">
    <citation type="journal article" date="2014" name="Int. J. Syst. Evol. Microbiol.">
        <title>Complete genome of a new Firmicutes species belonging to the dominant human colonic microbiota ('Ruminococcus bicirculans') reveals two chromosomes and a selective capacity to utilize plant glucans.</title>
        <authorList>
            <consortium name="NISC Comparative Sequencing Program"/>
            <person name="Wegmann U."/>
            <person name="Louis P."/>
            <person name="Goesmann A."/>
            <person name="Henrissat B."/>
            <person name="Duncan S.H."/>
            <person name="Flint H.J."/>
        </authorList>
    </citation>
    <scope>NUCLEOTIDE SEQUENCE</scope>
    <source>
        <strain evidence="4">NBRC 107715</strain>
    </source>
</reference>
<dbReference type="EMBL" id="BJZU01000007">
    <property type="protein sequence ID" value="GEP02698.1"/>
    <property type="molecule type" value="Genomic_DNA"/>
</dbReference>
<dbReference type="SUPFAM" id="SSF53756">
    <property type="entry name" value="UDP-Glycosyltransferase/glycogen phosphorylase"/>
    <property type="match status" value="1"/>
</dbReference>
<feature type="domain" description="Glycosyltransferase 2-like" evidence="2">
    <location>
        <begin position="209"/>
        <end position="330"/>
    </location>
</feature>
<reference evidence="6" key="2">
    <citation type="journal article" date="2019" name="Int. J. Syst. Evol. Microbiol.">
        <title>The Global Catalogue of Microorganisms (GCM) 10K type strain sequencing project: providing services to taxonomists for standard genome sequencing and annotation.</title>
        <authorList>
            <consortium name="The Broad Institute Genomics Platform"/>
            <consortium name="The Broad Institute Genome Sequencing Center for Infectious Disease"/>
            <person name="Wu L."/>
            <person name="Ma J."/>
        </authorList>
    </citation>
    <scope>NUCLEOTIDE SEQUENCE [LARGE SCALE GENOMIC DNA]</scope>
    <source>
        <strain evidence="6">NBRC 107715</strain>
    </source>
</reference>
<reference evidence="4" key="4">
    <citation type="submission" date="2023-01" db="EMBL/GenBank/DDBJ databases">
        <title>Draft genome sequence of Methylobacterium oxalidis strain NBRC 107715.</title>
        <authorList>
            <person name="Sun Q."/>
            <person name="Mori K."/>
        </authorList>
    </citation>
    <scope>NUCLEOTIDE SEQUENCE</scope>
    <source>
        <strain evidence="4">NBRC 107715</strain>
    </source>
</reference>
<protein>
    <recommendedName>
        <fullName evidence="7">Glycosyltransferase 2-like domain-containing protein</fullName>
    </recommendedName>
</protein>
<name>A0A512IY99_9HYPH</name>
<dbReference type="CDD" id="cd04186">
    <property type="entry name" value="GT_2_like_c"/>
    <property type="match status" value="1"/>
</dbReference>
<dbReference type="PANTHER" id="PTHR43179">
    <property type="entry name" value="RHAMNOSYLTRANSFERASE WBBL"/>
    <property type="match status" value="1"/>
</dbReference>
<dbReference type="Gene3D" id="3.90.550.10">
    <property type="entry name" value="Spore Coat Polysaccharide Biosynthesis Protein SpsA, Chain A"/>
    <property type="match status" value="2"/>
</dbReference>
<dbReference type="CDD" id="cd03801">
    <property type="entry name" value="GT4_PimA-like"/>
    <property type="match status" value="1"/>
</dbReference>
<dbReference type="AlphaFoldDB" id="A0A512IY99"/>
<reference evidence="3 5" key="3">
    <citation type="submission" date="2019-07" db="EMBL/GenBank/DDBJ databases">
        <title>Whole genome shotgun sequence of Methylobacterium oxalidis NBRC 107715.</title>
        <authorList>
            <person name="Hosoyama A."/>
            <person name="Uohara A."/>
            <person name="Ohji S."/>
            <person name="Ichikawa N."/>
        </authorList>
    </citation>
    <scope>NUCLEOTIDE SEQUENCE [LARGE SCALE GENOMIC DNA]</scope>
    <source>
        <strain evidence="3 5">NBRC 107715</strain>
    </source>
</reference>
<sequence>MDSRIKFTTSPTNENISAATNRAMSLATGEIVALLDHDDLLHPAALGEIALCYSNNPNVDIVYSDDDKINLENKRYAPQFKPGWSPILLLSFMYMSHLFTFRRNLFDKVGGFRLGFEGCQDFDLALRMSEIARTVERIPQVLYHWRAAEGSTALSADTKPEAFARGQRAVQEAFDRRGIKAKVAQPSFAKAARLGIFEPIFPDDGPKVTIIIPTRDKVELLRRCVDSIRLTKYKNYDILIVDNESSEPETLTYLANCDAEILRIASPETGFSFSHLINAGVAAAAGEYVLLLNNDTEVISPGWLSQMVGYAQMEQVGAVGARLMYEDSRLQHGGITHGLHEGMAGHSFKLLANYDHGYMSLAKVSRETAGVTAACMLTPRHLFIRMGGLDANNFNVAYNDVDYCYRLVDAGYFCVQCASAELYHYEGKTRGFSDNPLEELAMRKKYSARVDKWYNPNLSLKNEQFEVARHHLHVPSDETPRVLFVSHNLNHEGAPNSLFELSNGLKTIQAVDPVVISPYDGPLKDRYGAAGIPVHITRTPLTDWPAEEAWNAEIKRMAQSFLYAGIQVVVANTADSFWAVEVARVANLPCIWIIRESEPWQTYFSHFPTHISNAAYNAFDYPYKTVFVARSTMDAWRPLDSRHSFSLIRNGLDTEKLVQSFEGLDRNKCREMMGVADDVCVFTCVGTISSRKGQIDLIEAYTALNPELARRAAIFLVGDRPGDYSSQLHNIIRDLPEELSSRIHVIPETPAARSYLVGSDVFVCSSRVESYPRVTLEAMAAGLPLISTGVWGIREQVRKDYNAFLYEPGDTGALATHMKNMINEPEMRTLFASRSKPVFQSLPDFAFMRDSYRVIISEAVGTR</sequence>
<dbReference type="PANTHER" id="PTHR43179:SF7">
    <property type="entry name" value="RHAMNOSYLTRANSFERASE WBBL"/>
    <property type="match status" value="1"/>
</dbReference>